<evidence type="ECO:0000256" key="4">
    <source>
        <dbReference type="ARBA" id="ARBA00022660"/>
    </source>
</evidence>
<comment type="function">
    <text evidence="11">Component of the ubiquinol-cytochrome c oxidoreductase, a multisubunit transmembrane complex that is part of the mitochondrial electron transport chain which drives oxidative phosphorylation. The complex plays an important role in the uptake of multiple carbon sources present in different host niches.</text>
</comment>
<comment type="subunit">
    <text evidence="11">Component of the ubiquinol-cytochrome c oxidoreductase (cytochrome b-c1 complex, complex III, CIII), a multisubunit enzyme composed of 3 respiratory subunits cytochrome b, cytochrome c1 and Rieske protein, 2 core protein subunits, and additional low-molecular weight protein subunits.</text>
</comment>
<keyword evidence="7 11" id="KW-0249">Electron transport</keyword>
<comment type="subcellular location">
    <subcellularLocation>
        <location evidence="1 11">Mitochondrion inner membrane</location>
        <topology evidence="1 11">Single-pass membrane protein</topology>
    </subcellularLocation>
</comment>
<dbReference type="Gene3D" id="1.20.5.260">
    <property type="entry name" value="Cytochrome b-c1 complex subunit 9"/>
    <property type="match status" value="1"/>
</dbReference>
<evidence type="ECO:0000313" key="12">
    <source>
        <dbReference type="EMBL" id="EFN81926.1"/>
    </source>
</evidence>
<keyword evidence="6 11" id="KW-0999">Mitochondrion inner membrane</keyword>
<evidence type="ECO:0000256" key="5">
    <source>
        <dbReference type="ARBA" id="ARBA00022692"/>
    </source>
</evidence>
<evidence type="ECO:0000256" key="7">
    <source>
        <dbReference type="ARBA" id="ARBA00022982"/>
    </source>
</evidence>
<dbReference type="InParanoid" id="E2BQX2"/>
<keyword evidence="9 11" id="KW-0496">Mitochondrion</keyword>
<keyword evidence="8" id="KW-1133">Transmembrane helix</keyword>
<dbReference type="STRING" id="610380.E2BQX2"/>
<evidence type="ECO:0000256" key="2">
    <source>
        <dbReference type="ARBA" id="ARBA00007856"/>
    </source>
</evidence>
<comment type="similarity">
    <text evidence="2 11">Belongs to the UQCR10/QCR9 family.</text>
</comment>
<evidence type="ECO:0000256" key="1">
    <source>
        <dbReference type="ARBA" id="ARBA00004434"/>
    </source>
</evidence>
<evidence type="ECO:0000256" key="10">
    <source>
        <dbReference type="ARBA" id="ARBA00023136"/>
    </source>
</evidence>
<dbReference type="Pfam" id="PF05365">
    <property type="entry name" value="UCR_UQCRX_QCR9"/>
    <property type="match status" value="1"/>
</dbReference>
<sequence length="41" mass="4945">FYRYVCKRSSTFTLAIVVTTMFFERAYDRTCEYIFETVNDG</sequence>
<evidence type="ECO:0000256" key="8">
    <source>
        <dbReference type="ARBA" id="ARBA00022989"/>
    </source>
</evidence>
<dbReference type="GO" id="GO:0045275">
    <property type="term" value="C:respiratory chain complex III"/>
    <property type="evidence" value="ECO:0007669"/>
    <property type="project" value="UniProtKB-UniRule"/>
</dbReference>
<feature type="non-terminal residue" evidence="12">
    <location>
        <position position="1"/>
    </location>
</feature>
<gene>
    <name evidence="12" type="ORF">EAI_14109</name>
</gene>
<feature type="non-terminal residue" evidence="12">
    <location>
        <position position="41"/>
    </location>
</feature>
<dbReference type="InterPro" id="IPR036656">
    <property type="entry name" value="QCR9_sf"/>
</dbReference>
<dbReference type="Proteomes" id="UP000008237">
    <property type="component" value="Unassembled WGS sequence"/>
</dbReference>
<dbReference type="SUPFAM" id="SSF81514">
    <property type="entry name" value="Subunit X (non-heme 7 kDa protein) of cytochrome bc1 complex (Ubiquinol-cytochrome c reductase)"/>
    <property type="match status" value="1"/>
</dbReference>
<keyword evidence="13" id="KW-1185">Reference proteome</keyword>
<evidence type="ECO:0000256" key="9">
    <source>
        <dbReference type="ARBA" id="ARBA00023128"/>
    </source>
</evidence>
<evidence type="ECO:0000313" key="13">
    <source>
        <dbReference type="Proteomes" id="UP000008237"/>
    </source>
</evidence>
<evidence type="ECO:0000256" key="11">
    <source>
        <dbReference type="RuleBase" id="RU368056"/>
    </source>
</evidence>
<keyword evidence="4 11" id="KW-0679">Respiratory chain</keyword>
<organism evidence="13">
    <name type="scientific">Harpegnathos saltator</name>
    <name type="common">Jerdon's jumping ant</name>
    <dbReference type="NCBI Taxonomy" id="610380"/>
    <lineage>
        <taxon>Eukaryota</taxon>
        <taxon>Metazoa</taxon>
        <taxon>Ecdysozoa</taxon>
        <taxon>Arthropoda</taxon>
        <taxon>Hexapoda</taxon>
        <taxon>Insecta</taxon>
        <taxon>Pterygota</taxon>
        <taxon>Neoptera</taxon>
        <taxon>Endopterygota</taxon>
        <taxon>Hymenoptera</taxon>
        <taxon>Apocrita</taxon>
        <taxon>Aculeata</taxon>
        <taxon>Formicoidea</taxon>
        <taxon>Formicidae</taxon>
        <taxon>Ponerinae</taxon>
        <taxon>Ponerini</taxon>
        <taxon>Harpegnathos</taxon>
    </lineage>
</organism>
<dbReference type="InterPro" id="IPR008027">
    <property type="entry name" value="QCR9"/>
</dbReference>
<reference evidence="12 13" key="1">
    <citation type="journal article" date="2010" name="Science">
        <title>Genomic comparison of the ants Camponotus floridanus and Harpegnathos saltator.</title>
        <authorList>
            <person name="Bonasio R."/>
            <person name="Zhang G."/>
            <person name="Ye C."/>
            <person name="Mutti N.S."/>
            <person name="Fang X."/>
            <person name="Qin N."/>
            <person name="Donahue G."/>
            <person name="Yang P."/>
            <person name="Li Q."/>
            <person name="Li C."/>
            <person name="Zhang P."/>
            <person name="Huang Z."/>
            <person name="Berger S.L."/>
            <person name="Reinberg D."/>
            <person name="Wang J."/>
            <person name="Liebig J."/>
        </authorList>
    </citation>
    <scope>NUCLEOTIDE SEQUENCE [LARGE SCALE GENOMIC DNA]</scope>
    <source>
        <strain evidence="12 13">R22 G/1</strain>
    </source>
</reference>
<evidence type="ECO:0000256" key="6">
    <source>
        <dbReference type="ARBA" id="ARBA00022792"/>
    </source>
</evidence>
<dbReference type="GO" id="GO:0005743">
    <property type="term" value="C:mitochondrial inner membrane"/>
    <property type="evidence" value="ECO:0007669"/>
    <property type="project" value="UniProtKB-SubCell"/>
</dbReference>
<dbReference type="AlphaFoldDB" id="E2BQX2"/>
<keyword evidence="5" id="KW-0812">Transmembrane</keyword>
<keyword evidence="10" id="KW-0472">Membrane</keyword>
<name>E2BQX2_HARSA</name>
<keyword evidence="3 11" id="KW-0813">Transport</keyword>
<dbReference type="GO" id="GO:0006122">
    <property type="term" value="P:mitochondrial electron transport, ubiquinol to cytochrome c"/>
    <property type="evidence" value="ECO:0007669"/>
    <property type="project" value="UniProtKB-UniRule"/>
</dbReference>
<evidence type="ECO:0000256" key="3">
    <source>
        <dbReference type="ARBA" id="ARBA00022448"/>
    </source>
</evidence>
<proteinExistence type="inferred from homology"/>
<accession>E2BQX2</accession>
<dbReference type="EMBL" id="GL449813">
    <property type="protein sequence ID" value="EFN81926.1"/>
    <property type="molecule type" value="Genomic_DNA"/>
</dbReference>
<protein>
    <recommendedName>
        <fullName evidence="11">Complex III subunit 9</fullName>
    </recommendedName>
</protein>